<sequence>MSERRLSDELEYHITFPGSATPDKTKSSSGTTKTTTTTTTTTSIVNEQQQQNQQEQQTEGAQAQQQQQTSKIVNADDFVFVYEEQKRPLVVLLGWAGCQDKYLAKYSAIYEERSCITLRCTAPVEYLFWRRDRLPHISRQLIQVIADECTTDHPVFFHVFSNGGAIFYQHISYAMQQAGSPLKVKGVIFDSSPGERRITSLYRAISAIVGGHPVTNLPISLVITFFLSFIWLFEIIAHAISKRGTVKTDPSDLAEETYSWPQIFLYSNTDTLIRASDVERFATRRAERGVRTQLVLFTDSPHVKHFATYRDVYISSVCNFINECLATAVMGPCCHPGNKKKTTAAGASSRSNNSGVKRRKDSAENEDQSRREDDDEDEEDEEEDSQDVNESGSSVAKSLMHCLTKRIVLPSEVSSR</sequence>
<dbReference type="PANTHER" id="PTHR12265:SF30">
    <property type="entry name" value="TRANSMEMBRANE PROTEIN 53"/>
    <property type="match status" value="1"/>
</dbReference>
<dbReference type="InterPro" id="IPR029058">
    <property type="entry name" value="AB_hydrolase_fold"/>
</dbReference>
<dbReference type="GO" id="GO:0005640">
    <property type="term" value="C:nuclear outer membrane"/>
    <property type="evidence" value="ECO:0007669"/>
    <property type="project" value="UniProtKB-SubCell"/>
</dbReference>
<feature type="region of interest" description="Disordered" evidence="7">
    <location>
        <begin position="1"/>
        <end position="63"/>
    </location>
</feature>
<dbReference type="PANTHER" id="PTHR12265">
    <property type="entry name" value="TRANSMEMBRANE PROTEIN 53"/>
    <property type="match status" value="1"/>
</dbReference>
<dbReference type="SUPFAM" id="SSF53474">
    <property type="entry name" value="alpha/beta-Hydrolases"/>
    <property type="match status" value="1"/>
</dbReference>
<feature type="region of interest" description="Disordered" evidence="7">
    <location>
        <begin position="338"/>
        <end position="395"/>
    </location>
</feature>
<feature type="compositionally biased region" description="Acidic residues" evidence="7">
    <location>
        <begin position="373"/>
        <end position="387"/>
    </location>
</feature>
<dbReference type="InterPro" id="IPR008547">
    <property type="entry name" value="DUF829_TMEM53"/>
</dbReference>
<comment type="caution">
    <text evidence="8">The sequence shown here is derived from an EMBL/GenBank/DDBJ whole genome shotgun (WGS) entry which is preliminary data.</text>
</comment>
<dbReference type="Pfam" id="PF05705">
    <property type="entry name" value="DUF829"/>
    <property type="match status" value="1"/>
</dbReference>
<keyword evidence="2" id="KW-0812">Transmembrane</keyword>
<keyword evidence="3" id="KW-1133">Transmembrane helix</keyword>
<evidence type="ECO:0000256" key="4">
    <source>
        <dbReference type="ARBA" id="ARBA00023136"/>
    </source>
</evidence>
<comment type="subcellular location">
    <subcellularLocation>
        <location evidence="6">Nucleus outer membrane</location>
        <topology evidence="6">Single-pass membrane protein</topology>
    </subcellularLocation>
</comment>
<evidence type="ECO:0000256" key="5">
    <source>
        <dbReference type="ARBA" id="ARBA00023242"/>
    </source>
</evidence>
<evidence type="ECO:0000256" key="7">
    <source>
        <dbReference type="SAM" id="MobiDB-lite"/>
    </source>
</evidence>
<dbReference type="Proteomes" id="UP001627154">
    <property type="component" value="Unassembled WGS sequence"/>
</dbReference>
<evidence type="ECO:0000256" key="3">
    <source>
        <dbReference type="ARBA" id="ARBA00022989"/>
    </source>
</evidence>
<evidence type="ECO:0000256" key="2">
    <source>
        <dbReference type="ARBA" id="ARBA00022692"/>
    </source>
</evidence>
<feature type="compositionally biased region" description="Low complexity" evidence="7">
    <location>
        <begin position="27"/>
        <end position="63"/>
    </location>
</feature>
<feature type="compositionally biased region" description="Basic and acidic residues" evidence="7">
    <location>
        <begin position="361"/>
        <end position="372"/>
    </location>
</feature>
<name>A0ABD2WMR7_9HYME</name>
<evidence type="ECO:0000256" key="6">
    <source>
        <dbReference type="ARBA" id="ARBA00034303"/>
    </source>
</evidence>
<evidence type="ECO:0000313" key="8">
    <source>
        <dbReference type="EMBL" id="KAL3394251.1"/>
    </source>
</evidence>
<feature type="compositionally biased region" description="Basic and acidic residues" evidence="7">
    <location>
        <begin position="1"/>
        <end position="12"/>
    </location>
</feature>
<comment type="similarity">
    <text evidence="1">Belongs to the TMEM53 family.</text>
</comment>
<gene>
    <name evidence="8" type="ORF">TKK_011282</name>
</gene>
<evidence type="ECO:0008006" key="10">
    <source>
        <dbReference type="Google" id="ProtNLM"/>
    </source>
</evidence>
<dbReference type="EMBL" id="JBJJXI010000092">
    <property type="protein sequence ID" value="KAL3394251.1"/>
    <property type="molecule type" value="Genomic_DNA"/>
</dbReference>
<evidence type="ECO:0000256" key="1">
    <source>
        <dbReference type="ARBA" id="ARBA00007387"/>
    </source>
</evidence>
<protein>
    <recommendedName>
        <fullName evidence="10">Transmembrane protein 53</fullName>
    </recommendedName>
</protein>
<reference evidence="8 9" key="1">
    <citation type="journal article" date="2024" name="bioRxiv">
        <title>A reference genome for Trichogramma kaykai: A tiny desert-dwelling parasitoid wasp with competing sex-ratio distorters.</title>
        <authorList>
            <person name="Culotta J."/>
            <person name="Lindsey A.R."/>
        </authorList>
    </citation>
    <scope>NUCLEOTIDE SEQUENCE [LARGE SCALE GENOMIC DNA]</scope>
    <source>
        <strain evidence="8 9">KSX58</strain>
    </source>
</reference>
<keyword evidence="4" id="KW-0472">Membrane</keyword>
<keyword evidence="9" id="KW-1185">Reference proteome</keyword>
<accession>A0ABD2WMR7</accession>
<dbReference type="AlphaFoldDB" id="A0ABD2WMR7"/>
<proteinExistence type="inferred from homology"/>
<feature type="compositionally biased region" description="Low complexity" evidence="7">
    <location>
        <begin position="344"/>
        <end position="355"/>
    </location>
</feature>
<evidence type="ECO:0000313" key="9">
    <source>
        <dbReference type="Proteomes" id="UP001627154"/>
    </source>
</evidence>
<keyword evidence="5" id="KW-0539">Nucleus</keyword>
<organism evidence="8 9">
    <name type="scientific">Trichogramma kaykai</name>
    <dbReference type="NCBI Taxonomy" id="54128"/>
    <lineage>
        <taxon>Eukaryota</taxon>
        <taxon>Metazoa</taxon>
        <taxon>Ecdysozoa</taxon>
        <taxon>Arthropoda</taxon>
        <taxon>Hexapoda</taxon>
        <taxon>Insecta</taxon>
        <taxon>Pterygota</taxon>
        <taxon>Neoptera</taxon>
        <taxon>Endopterygota</taxon>
        <taxon>Hymenoptera</taxon>
        <taxon>Apocrita</taxon>
        <taxon>Proctotrupomorpha</taxon>
        <taxon>Chalcidoidea</taxon>
        <taxon>Trichogrammatidae</taxon>
        <taxon>Trichogramma</taxon>
    </lineage>
</organism>